<feature type="transmembrane region" description="Helical" evidence="12">
    <location>
        <begin position="405"/>
        <end position="427"/>
    </location>
</feature>
<evidence type="ECO:0000259" key="14">
    <source>
        <dbReference type="Pfam" id="PF02214"/>
    </source>
</evidence>
<dbReference type="Gene3D" id="1.10.287.70">
    <property type="match status" value="1"/>
</dbReference>
<feature type="transmembrane region" description="Helical" evidence="12">
    <location>
        <begin position="380"/>
        <end position="398"/>
    </location>
</feature>
<evidence type="ECO:0000256" key="2">
    <source>
        <dbReference type="ARBA" id="ARBA00022448"/>
    </source>
</evidence>
<keyword evidence="9" id="KW-0406">Ion transport</keyword>
<keyword evidence="2" id="KW-0813">Transport</keyword>
<comment type="subcellular location">
    <subcellularLocation>
        <location evidence="1">Membrane</location>
        <topology evidence="1">Multi-pass membrane protein</topology>
    </subcellularLocation>
</comment>
<dbReference type="PRINTS" id="PR01498">
    <property type="entry name" value="SHAWCHANNEL"/>
</dbReference>
<feature type="transmembrane region" description="Helical" evidence="12">
    <location>
        <begin position="173"/>
        <end position="194"/>
    </location>
</feature>
<dbReference type="Pfam" id="PF02214">
    <property type="entry name" value="BTB_2"/>
    <property type="match status" value="1"/>
</dbReference>
<reference evidence="15" key="1">
    <citation type="submission" date="2022-11" db="EMBL/GenBank/DDBJ databases">
        <title>Centuries of genome instability and evolution in soft-shell clam transmissible cancer (bioRxiv).</title>
        <authorList>
            <person name="Hart S.F.M."/>
            <person name="Yonemitsu M.A."/>
            <person name="Giersch R.M."/>
            <person name="Beal B.F."/>
            <person name="Arriagada G."/>
            <person name="Davis B.W."/>
            <person name="Ostrander E.A."/>
            <person name="Goff S.P."/>
            <person name="Metzger M.J."/>
        </authorList>
    </citation>
    <scope>NUCLEOTIDE SEQUENCE</scope>
    <source>
        <strain evidence="15">MELC-2E11</strain>
        <tissue evidence="15">Siphon/mantle</tissue>
    </source>
</reference>
<evidence type="ECO:0000256" key="9">
    <source>
        <dbReference type="ARBA" id="ARBA00023065"/>
    </source>
</evidence>
<evidence type="ECO:0000256" key="8">
    <source>
        <dbReference type="ARBA" id="ARBA00022989"/>
    </source>
</evidence>
<dbReference type="PANTHER" id="PTHR11537">
    <property type="entry name" value="VOLTAGE-GATED POTASSIUM CHANNEL"/>
    <property type="match status" value="1"/>
</dbReference>
<dbReference type="Pfam" id="PF00520">
    <property type="entry name" value="Ion_trans"/>
    <property type="match status" value="1"/>
</dbReference>
<dbReference type="EMBL" id="CP111024">
    <property type="protein sequence ID" value="WAR22690.1"/>
    <property type="molecule type" value="Genomic_DNA"/>
</dbReference>
<feature type="transmembrane region" description="Helical" evidence="12">
    <location>
        <begin position="241"/>
        <end position="263"/>
    </location>
</feature>
<evidence type="ECO:0000256" key="11">
    <source>
        <dbReference type="ARBA" id="ARBA00023303"/>
    </source>
</evidence>
<keyword evidence="6" id="KW-0851">Voltage-gated channel</keyword>
<evidence type="ECO:0000313" key="16">
    <source>
        <dbReference type="Proteomes" id="UP001164746"/>
    </source>
</evidence>
<evidence type="ECO:0000256" key="1">
    <source>
        <dbReference type="ARBA" id="ARBA00004141"/>
    </source>
</evidence>
<dbReference type="Gene3D" id="3.30.710.10">
    <property type="entry name" value="Potassium Channel Kv1.1, Chain A"/>
    <property type="match status" value="1"/>
</dbReference>
<dbReference type="SUPFAM" id="SSF81324">
    <property type="entry name" value="Voltage-gated potassium channels"/>
    <property type="match status" value="1"/>
</dbReference>
<keyword evidence="10 12" id="KW-0472">Membrane</keyword>
<feature type="transmembrane region" description="Helical" evidence="12">
    <location>
        <begin position="275"/>
        <end position="294"/>
    </location>
</feature>
<feature type="transmembrane region" description="Helical" evidence="12">
    <location>
        <begin position="306"/>
        <end position="326"/>
    </location>
</feature>
<evidence type="ECO:0000256" key="6">
    <source>
        <dbReference type="ARBA" id="ARBA00022882"/>
    </source>
</evidence>
<keyword evidence="11" id="KW-0407">Ion channel</keyword>
<sequence>MSVGEKGFIQLNIGGTVFCVQASSVKTFPSSLLSQLDTTHSSYNKAKDCYYFDQDPVSFRHVLNAYRNGELHVTRDVCPQQFRRDLEFWGLTLDLLAPCCWKYFYETMEDVETISKILATLSHPAHNQVGIINENKLGNTDRTNNCEKVKSTSKLYTFLEEPTSSLGAKIFCYLYMVLAVASISLVIISLEQWARVDSYIDPKTMSNYSIWDFSELEIAIIAQASGVSVKVLWFYLSDPALSVLVLDLSILTFFVIETVLHFCSCPDKKSYWRNTYNLVKITLILSTAVTLVFEMKKSLLNSDLRFIAYIFCKSLCVMRLLLVFRLRKLYRSLDILLLSMSNSVRELALLLFAFSVCIIIYGILISAAEVQKDTFDNIFNAMWWALITMTTIGYGDYFPTTSMGYLVGVLCAINGLIVLALPVAALASNFAKFYTHYGHFARMEAEINNKPNIEPSPGCTVEDLENKPD</sequence>
<dbReference type="InterPro" id="IPR005821">
    <property type="entry name" value="Ion_trans_dom"/>
</dbReference>
<keyword evidence="7" id="KW-0630">Potassium</keyword>
<dbReference type="InterPro" id="IPR028325">
    <property type="entry name" value="VG_K_chnl"/>
</dbReference>
<feature type="domain" description="Ion transport" evidence="13">
    <location>
        <begin position="243"/>
        <end position="436"/>
    </location>
</feature>
<organism evidence="15 16">
    <name type="scientific">Mya arenaria</name>
    <name type="common">Soft-shell clam</name>
    <dbReference type="NCBI Taxonomy" id="6604"/>
    <lineage>
        <taxon>Eukaryota</taxon>
        <taxon>Metazoa</taxon>
        <taxon>Spiralia</taxon>
        <taxon>Lophotrochozoa</taxon>
        <taxon>Mollusca</taxon>
        <taxon>Bivalvia</taxon>
        <taxon>Autobranchia</taxon>
        <taxon>Heteroconchia</taxon>
        <taxon>Euheterodonta</taxon>
        <taxon>Imparidentia</taxon>
        <taxon>Neoheterodontei</taxon>
        <taxon>Myida</taxon>
        <taxon>Myoidea</taxon>
        <taxon>Myidae</taxon>
        <taxon>Mya</taxon>
    </lineage>
</organism>
<dbReference type="Proteomes" id="UP001164746">
    <property type="component" value="Chromosome 13"/>
</dbReference>
<dbReference type="PRINTS" id="PR00169">
    <property type="entry name" value="KCHANNEL"/>
</dbReference>
<dbReference type="CDD" id="cd18317">
    <property type="entry name" value="BTB_POZ_Kv"/>
    <property type="match status" value="1"/>
</dbReference>
<dbReference type="PANTHER" id="PTHR11537:SF254">
    <property type="entry name" value="POTASSIUM VOLTAGE-GATED CHANNEL PROTEIN SHAB"/>
    <property type="match status" value="1"/>
</dbReference>
<dbReference type="InterPro" id="IPR003968">
    <property type="entry name" value="K_chnl_volt-dep_Kv"/>
</dbReference>
<evidence type="ECO:0000313" key="15">
    <source>
        <dbReference type="EMBL" id="WAR22690.1"/>
    </source>
</evidence>
<keyword evidence="8 12" id="KW-1133">Transmembrane helix</keyword>
<dbReference type="SUPFAM" id="SSF54695">
    <property type="entry name" value="POZ domain"/>
    <property type="match status" value="1"/>
</dbReference>
<feature type="domain" description="Potassium channel tetramerisation-type BTB" evidence="14">
    <location>
        <begin position="9"/>
        <end position="99"/>
    </location>
</feature>
<dbReference type="InterPro" id="IPR003131">
    <property type="entry name" value="T1-type_BTB"/>
</dbReference>
<name>A0ABY7FKG1_MYAAR</name>
<gene>
    <name evidence="15" type="ORF">MAR_036359</name>
</gene>
<dbReference type="PRINTS" id="PR01491">
    <property type="entry name" value="KVCHANNEL"/>
</dbReference>
<evidence type="ECO:0000256" key="5">
    <source>
        <dbReference type="ARBA" id="ARBA00022826"/>
    </source>
</evidence>
<dbReference type="InterPro" id="IPR011333">
    <property type="entry name" value="SKP1/BTB/POZ_sf"/>
</dbReference>
<evidence type="ECO:0000256" key="12">
    <source>
        <dbReference type="SAM" id="Phobius"/>
    </source>
</evidence>
<keyword evidence="4 12" id="KW-0812">Transmembrane</keyword>
<evidence type="ECO:0000256" key="4">
    <source>
        <dbReference type="ARBA" id="ARBA00022692"/>
    </source>
</evidence>
<feature type="transmembrane region" description="Helical" evidence="12">
    <location>
        <begin position="347"/>
        <end position="368"/>
    </location>
</feature>
<keyword evidence="5" id="KW-0631">Potassium channel</keyword>
<evidence type="ECO:0000256" key="10">
    <source>
        <dbReference type="ARBA" id="ARBA00023136"/>
    </source>
</evidence>
<dbReference type="InterPro" id="IPR003974">
    <property type="entry name" value="K_chnl_volt-dep_Kv3"/>
</dbReference>
<proteinExistence type="predicted"/>
<evidence type="ECO:0000256" key="3">
    <source>
        <dbReference type="ARBA" id="ARBA00022538"/>
    </source>
</evidence>
<dbReference type="InterPro" id="IPR027359">
    <property type="entry name" value="Volt_channel_dom_sf"/>
</dbReference>
<keyword evidence="3" id="KW-0633">Potassium transport</keyword>
<keyword evidence="16" id="KW-1185">Reference proteome</keyword>
<protein>
    <submittedName>
        <fullName evidence="15">KCNAW-like protein</fullName>
    </submittedName>
</protein>
<dbReference type="Gene3D" id="1.20.120.350">
    <property type="entry name" value="Voltage-gated potassium channels. Chain C"/>
    <property type="match status" value="1"/>
</dbReference>
<evidence type="ECO:0000256" key="7">
    <source>
        <dbReference type="ARBA" id="ARBA00022958"/>
    </source>
</evidence>
<evidence type="ECO:0000259" key="13">
    <source>
        <dbReference type="Pfam" id="PF00520"/>
    </source>
</evidence>
<accession>A0ABY7FKG1</accession>